<proteinExistence type="predicted"/>
<dbReference type="RefSeq" id="WP_034833222.1">
    <property type="nucleotide sequence ID" value="NZ_JOKH01000001.1"/>
</dbReference>
<gene>
    <name evidence="2" type="ORF">GZ78_05485</name>
</gene>
<sequence>MLLLSRPKPNIHESLRGYILRLSQENGYHTNQYILELAGLCTGRNYDTASNYVLGDASLIKLSKITNVPIEQLQALRYGLNKEKQSIIHNHKIANEYLRLDYPRVCPICLDTNNIALAIWDIPAITVCPTHHIQLFDHCPECDTRLRWNRPGVHLCHYCECDFRDYTSDKVLLEEYRLSRLIYQLCMNKPVPMRKIPKPLYNHSLADALTLISSIAILDYQLTDEFQKNKKYLSLKAAPNDLLHIHYSRAMKRLDNWPGNFYKLLAENRQVRRKKGNTDGISKEIGAPFYLLKANRHKAVYKPLWDAYCDYRHNATQQTIQEARKARMESDSISIKAAAKELQIRPEQLLKFCKLLKIRLQKGPSLYRFISKERLAEMQSILDKLLTISQAADQLGITVYQLRNMIHKGVITPFRGPTVDKSRDWYINPETIEALKESIRKKSIRSGFRKSHKLNLRQALEQVSYYNLGLPELVSEIIKGKLTPAISGKEVSLGELAFSLEEIKALRPDIQSDSEYWQPPQIQKFLGCKKHVVFGLLNSGQLPLEKINLPGRTRPVVACKKSVVERFKKMKLPLPEIAKKLGTNSPKAMKVLSSNKILPISGPDIDGGYCWLYSKKKLPTQFIRKLAAEVSATRR</sequence>
<evidence type="ECO:0000313" key="2">
    <source>
        <dbReference type="EMBL" id="KEQ19406.1"/>
    </source>
</evidence>
<dbReference type="Proteomes" id="UP000028073">
    <property type="component" value="Unassembled WGS sequence"/>
</dbReference>
<dbReference type="eggNOG" id="ENOG50332W9">
    <property type="taxonomic scope" value="Bacteria"/>
</dbReference>
<feature type="domain" description="TniQ" evidence="1">
    <location>
        <begin position="6"/>
        <end position="135"/>
    </location>
</feature>
<evidence type="ECO:0000313" key="3">
    <source>
        <dbReference type="Proteomes" id="UP000028073"/>
    </source>
</evidence>
<dbReference type="OrthoDB" id="6138887at2"/>
<dbReference type="STRING" id="1137799.GZ78_05485"/>
<dbReference type="InterPro" id="IPR009492">
    <property type="entry name" value="TniQ"/>
</dbReference>
<keyword evidence="3" id="KW-1185">Reference proteome</keyword>
<dbReference type="AlphaFoldDB" id="A0A081NLT3"/>
<reference evidence="2 3" key="1">
    <citation type="submission" date="2014-06" db="EMBL/GenBank/DDBJ databases">
        <title>Whole Genome Sequences of Three Symbiotic Endozoicomonas Bacteria.</title>
        <authorList>
            <person name="Neave M.J."/>
            <person name="Apprill A."/>
            <person name="Voolstra C.R."/>
        </authorList>
    </citation>
    <scope>NUCLEOTIDE SEQUENCE [LARGE SCALE GENOMIC DNA]</scope>
    <source>
        <strain evidence="2 3">DSM 25634</strain>
    </source>
</reference>
<dbReference type="EMBL" id="JOKH01000001">
    <property type="protein sequence ID" value="KEQ19406.1"/>
    <property type="molecule type" value="Genomic_DNA"/>
</dbReference>
<accession>A0A081NLT3</accession>
<dbReference type="Pfam" id="PF06527">
    <property type="entry name" value="TniQ"/>
    <property type="match status" value="1"/>
</dbReference>
<comment type="caution">
    <text evidence="2">The sequence shown here is derived from an EMBL/GenBank/DDBJ whole genome shotgun (WGS) entry which is preliminary data.</text>
</comment>
<organism evidence="2 3">
    <name type="scientific">Endozoicomonas numazuensis</name>
    <dbReference type="NCBI Taxonomy" id="1137799"/>
    <lineage>
        <taxon>Bacteria</taxon>
        <taxon>Pseudomonadati</taxon>
        <taxon>Pseudomonadota</taxon>
        <taxon>Gammaproteobacteria</taxon>
        <taxon>Oceanospirillales</taxon>
        <taxon>Endozoicomonadaceae</taxon>
        <taxon>Endozoicomonas</taxon>
    </lineage>
</organism>
<name>A0A081NLT3_9GAMM</name>
<evidence type="ECO:0000259" key="1">
    <source>
        <dbReference type="Pfam" id="PF06527"/>
    </source>
</evidence>
<protein>
    <recommendedName>
        <fullName evidence="1">TniQ domain-containing protein</fullName>
    </recommendedName>
</protein>